<keyword evidence="2" id="KW-1185">Reference proteome</keyword>
<organism evidence="1 2">
    <name type="scientific">Pyropia yezoensis</name>
    <name type="common">Susabi-nori</name>
    <name type="synonym">Porphyra yezoensis</name>
    <dbReference type="NCBI Taxonomy" id="2788"/>
    <lineage>
        <taxon>Eukaryota</taxon>
        <taxon>Rhodophyta</taxon>
        <taxon>Bangiophyceae</taxon>
        <taxon>Bangiales</taxon>
        <taxon>Bangiaceae</taxon>
        <taxon>Pyropia</taxon>
    </lineage>
</organism>
<evidence type="ECO:0000313" key="1">
    <source>
        <dbReference type="EMBL" id="KAK1868994.1"/>
    </source>
</evidence>
<dbReference type="Proteomes" id="UP000798662">
    <property type="component" value="Chromosome 3"/>
</dbReference>
<proteinExistence type="predicted"/>
<dbReference type="EMBL" id="CM020620">
    <property type="protein sequence ID" value="KAK1868994.1"/>
    <property type="molecule type" value="Genomic_DNA"/>
</dbReference>
<reference evidence="1" key="1">
    <citation type="submission" date="2019-11" db="EMBL/GenBank/DDBJ databases">
        <title>Nori genome reveals adaptations in red seaweeds to the harsh intertidal environment.</title>
        <authorList>
            <person name="Wang D."/>
            <person name="Mao Y."/>
        </authorList>
    </citation>
    <scope>NUCLEOTIDE SEQUENCE</scope>
    <source>
        <tissue evidence="1">Gametophyte</tissue>
    </source>
</reference>
<evidence type="ECO:0000313" key="2">
    <source>
        <dbReference type="Proteomes" id="UP000798662"/>
    </source>
</evidence>
<accession>A0ACC3CFP9</accession>
<sequence>MRHSTPPPPTGSLLPNDLSTASVPQCTGSSREGGRCFPDGTTASSSSVGVALADRDGEQKFRRVDSDAETDVAGGRRRSTAAFEAVFCGGGGGCSGWWRRTSGPSDSEPQESVVRRHLEARALEASRGRLQAALLARDPDGYSRELARKRDLEALIAGLAKLGDAAARARAWGLSGVSRMLDDQRTGVRRSLDTTLAAADEAATLDGLAAARHPMEGALAMSAEEAACEAAAAHAALPWYARWVDRNVDGVVSHREKRLWVMLGPLALATVTCIVLAGLLVRYFLTDQKSPITTVRFEDVEELPVPRMSFCVEVPAFSKRLRTKKFTGPPLFGVSYVRLPPGVEAFAPRAIEYDPIDVGLLRELSRGPINCSDAEGVLSTRRQGDFAYDCVYCFESVADELVLHRGETSELQRTEALRVAPGALAGTTITTAAIANLSSRQLCNTVFSSGLFFLAPHGEEPSRYDWDGTSCTAVNPDIEPVTLLVNYDPGIDVHVLNRLSDADAKGAHDHESIMSVPLSHITANSFTKIYLSKRTVETPKGVYRVRFSKERYLAKAEVYPRLHWRESGKNFFHISIAFSSYTVEHYSTRPSYTVPMILEQLIGYGGNFLGISVYSLVVGPLLLMFGRRSALRESAGAKTPRR</sequence>
<gene>
    <name evidence="1" type="ORF">I4F81_011476</name>
</gene>
<comment type="caution">
    <text evidence="1">The sequence shown here is derived from an EMBL/GenBank/DDBJ whole genome shotgun (WGS) entry which is preliminary data.</text>
</comment>
<protein>
    <submittedName>
        <fullName evidence="1">Uncharacterized protein</fullName>
    </submittedName>
</protein>
<name>A0ACC3CFP9_PYRYE</name>